<dbReference type="AlphaFoldDB" id="A0A395I3G5"/>
<dbReference type="Proteomes" id="UP000248961">
    <property type="component" value="Unassembled WGS sequence"/>
</dbReference>
<dbReference type="RefSeq" id="XP_025553651.1">
    <property type="nucleotide sequence ID" value="XM_025690988.1"/>
</dbReference>
<keyword evidence="2" id="KW-1185">Reference proteome</keyword>
<proteinExistence type="predicted"/>
<dbReference type="EMBL" id="KZ824274">
    <property type="protein sequence ID" value="RAL14497.1"/>
    <property type="molecule type" value="Genomic_DNA"/>
</dbReference>
<name>A0A395I3G5_ASPHC</name>
<dbReference type="VEuPathDB" id="FungiDB:BO97DRAFT_271332"/>
<reference evidence="1 2" key="1">
    <citation type="submission" date="2018-02" db="EMBL/GenBank/DDBJ databases">
        <title>The genomes of Aspergillus section Nigri reveals drivers in fungal speciation.</title>
        <authorList>
            <consortium name="DOE Joint Genome Institute"/>
            <person name="Vesth T.C."/>
            <person name="Nybo J."/>
            <person name="Theobald S."/>
            <person name="Brandl J."/>
            <person name="Frisvad J.C."/>
            <person name="Nielsen K.F."/>
            <person name="Lyhne E.K."/>
            <person name="Kogle M.E."/>
            <person name="Kuo A."/>
            <person name="Riley R."/>
            <person name="Clum A."/>
            <person name="Nolan M."/>
            <person name="Lipzen A."/>
            <person name="Salamov A."/>
            <person name="Henrissat B."/>
            <person name="Wiebenga A."/>
            <person name="De vries R.P."/>
            <person name="Grigoriev I.V."/>
            <person name="Mortensen U.H."/>
            <person name="Andersen M.R."/>
            <person name="Baker S.E."/>
        </authorList>
    </citation>
    <scope>NUCLEOTIDE SEQUENCE [LARGE SCALE GENOMIC DNA]</scope>
    <source>
        <strain evidence="1 2">CBS 101889</strain>
    </source>
</reference>
<evidence type="ECO:0000313" key="1">
    <source>
        <dbReference type="EMBL" id="RAL14497.1"/>
    </source>
</evidence>
<evidence type="ECO:0000313" key="2">
    <source>
        <dbReference type="Proteomes" id="UP000248961"/>
    </source>
</evidence>
<gene>
    <name evidence="1" type="ORF">BO97DRAFT_271332</name>
</gene>
<organism evidence="1 2">
    <name type="scientific">Aspergillus homomorphus (strain CBS 101889)</name>
    <dbReference type="NCBI Taxonomy" id="1450537"/>
    <lineage>
        <taxon>Eukaryota</taxon>
        <taxon>Fungi</taxon>
        <taxon>Dikarya</taxon>
        <taxon>Ascomycota</taxon>
        <taxon>Pezizomycotina</taxon>
        <taxon>Eurotiomycetes</taxon>
        <taxon>Eurotiomycetidae</taxon>
        <taxon>Eurotiales</taxon>
        <taxon>Aspergillaceae</taxon>
        <taxon>Aspergillus</taxon>
        <taxon>Aspergillus subgen. Circumdati</taxon>
    </lineage>
</organism>
<protein>
    <submittedName>
        <fullName evidence="1">Uncharacterized protein</fullName>
    </submittedName>
</protein>
<dbReference type="GeneID" id="37195277"/>
<accession>A0A395I3G5</accession>
<sequence>MSTDHQLDCTVYSFVMKRDDIICPGENVRHPANIVRGIQCAAQLLEVRTVHVFPWLAPWL</sequence>